<evidence type="ECO:0000313" key="6">
    <source>
        <dbReference type="EMBL" id="MDN5203146.1"/>
    </source>
</evidence>
<reference evidence="6" key="1">
    <citation type="submission" date="2023-06" db="EMBL/GenBank/DDBJ databases">
        <title>Genomic of Parafulvivirga corallium.</title>
        <authorList>
            <person name="Wang G."/>
        </authorList>
    </citation>
    <scope>NUCLEOTIDE SEQUENCE</scope>
    <source>
        <strain evidence="6">BMA10</strain>
    </source>
</reference>
<dbReference type="InterPro" id="IPR004838">
    <property type="entry name" value="NHTrfase_class1_PyrdxlP-BS"/>
</dbReference>
<dbReference type="InterPro" id="IPR015424">
    <property type="entry name" value="PyrdxlP-dep_Trfase"/>
</dbReference>
<dbReference type="EC" id="2.6.1.-" evidence="4"/>
<dbReference type="InterPro" id="IPR050881">
    <property type="entry name" value="LL-DAP_aminotransferase"/>
</dbReference>
<dbReference type="PANTHER" id="PTHR42832:SF3">
    <property type="entry name" value="L-GLUTAMINE--4-(METHYLSULFANYL)-2-OXOBUTANOATE AMINOTRANSFERASE"/>
    <property type="match status" value="1"/>
</dbReference>
<name>A0ABT8KQX3_9BACT</name>
<dbReference type="Gene3D" id="3.90.1150.10">
    <property type="entry name" value="Aspartate Aminotransferase, domain 1"/>
    <property type="match status" value="1"/>
</dbReference>
<dbReference type="PROSITE" id="PS00105">
    <property type="entry name" value="AA_TRANSFER_CLASS_1"/>
    <property type="match status" value="1"/>
</dbReference>
<dbReference type="CDD" id="cd00609">
    <property type="entry name" value="AAT_like"/>
    <property type="match status" value="1"/>
</dbReference>
<dbReference type="InterPro" id="IPR004839">
    <property type="entry name" value="Aminotransferase_I/II_large"/>
</dbReference>
<evidence type="ECO:0000256" key="1">
    <source>
        <dbReference type="ARBA" id="ARBA00001933"/>
    </source>
</evidence>
<comment type="cofactor">
    <cofactor evidence="1 4">
        <name>pyridoxal 5'-phosphate</name>
        <dbReference type="ChEBI" id="CHEBI:597326"/>
    </cofactor>
</comment>
<keyword evidence="7" id="KW-1185">Reference proteome</keyword>
<sequence length="393" mass="44643">MIIPEANRLNHVKEYYFSRKLQEIRDMQAQGKDVINLGIGNPDFAPSEATIEALMQSANNPANHGYQSYKGVPELRSAIAGWYTRIYNVALDPDREILPLIGSKEGIMHISMAFLNEGDEVLVPNPGYPTYTSVSRLVGAKIKTYNLDENNDWGIDVHQLKNMDLSRVKIMWVNFPNMPTGANGSDGLFNELIALARENKFLICNDNPYSLILNNNPRSLLKYEGAMEVMLELNSLSKSHNMAGWRLGWVSGQADYINTVLKVKSNMDSGMFLGLQHAAIEAMNNTDDWHREQNKIYEQRRALTWELLDLLDCRYNKNQTGMFVWAKVPERVEHVEKFLDELLHGAHVFITPGFIFGSNGERFVRASLCNKVEVVKDAMVRIEKFVKSNIAKV</sequence>
<evidence type="ECO:0000256" key="2">
    <source>
        <dbReference type="ARBA" id="ARBA00022576"/>
    </source>
</evidence>
<feature type="domain" description="Aminotransferase class I/classII large" evidence="5">
    <location>
        <begin position="32"/>
        <end position="374"/>
    </location>
</feature>
<evidence type="ECO:0000313" key="7">
    <source>
        <dbReference type="Proteomes" id="UP001172082"/>
    </source>
</evidence>
<gene>
    <name evidence="6" type="ORF">QQ008_17280</name>
</gene>
<dbReference type="SUPFAM" id="SSF53383">
    <property type="entry name" value="PLP-dependent transferases"/>
    <property type="match status" value="1"/>
</dbReference>
<protein>
    <recommendedName>
        <fullName evidence="4">Aminotransferase</fullName>
        <ecNumber evidence="4">2.6.1.-</ecNumber>
    </recommendedName>
</protein>
<dbReference type="PANTHER" id="PTHR42832">
    <property type="entry name" value="AMINO ACID AMINOTRANSFERASE"/>
    <property type="match status" value="1"/>
</dbReference>
<organism evidence="6 7">
    <name type="scientific">Splendidivirga corallicola</name>
    <dbReference type="NCBI Taxonomy" id="3051826"/>
    <lineage>
        <taxon>Bacteria</taxon>
        <taxon>Pseudomonadati</taxon>
        <taxon>Bacteroidota</taxon>
        <taxon>Cytophagia</taxon>
        <taxon>Cytophagales</taxon>
        <taxon>Splendidivirgaceae</taxon>
        <taxon>Splendidivirga</taxon>
    </lineage>
</organism>
<dbReference type="Pfam" id="PF00155">
    <property type="entry name" value="Aminotran_1_2"/>
    <property type="match status" value="1"/>
</dbReference>
<evidence type="ECO:0000256" key="4">
    <source>
        <dbReference type="RuleBase" id="RU000481"/>
    </source>
</evidence>
<dbReference type="GO" id="GO:0008483">
    <property type="term" value="F:transaminase activity"/>
    <property type="evidence" value="ECO:0007669"/>
    <property type="project" value="UniProtKB-KW"/>
</dbReference>
<dbReference type="Gene3D" id="3.40.640.10">
    <property type="entry name" value="Type I PLP-dependent aspartate aminotransferase-like (Major domain)"/>
    <property type="match status" value="1"/>
</dbReference>
<dbReference type="InterPro" id="IPR015422">
    <property type="entry name" value="PyrdxlP-dep_Trfase_small"/>
</dbReference>
<evidence type="ECO:0000256" key="3">
    <source>
        <dbReference type="ARBA" id="ARBA00022679"/>
    </source>
</evidence>
<keyword evidence="2 4" id="KW-0032">Aminotransferase</keyword>
<comment type="caution">
    <text evidence="6">The sequence shown here is derived from an EMBL/GenBank/DDBJ whole genome shotgun (WGS) entry which is preliminary data.</text>
</comment>
<dbReference type="EMBL" id="JAUJEA010000006">
    <property type="protein sequence ID" value="MDN5203146.1"/>
    <property type="molecule type" value="Genomic_DNA"/>
</dbReference>
<comment type="similarity">
    <text evidence="4">Belongs to the class-I pyridoxal-phosphate-dependent aminotransferase family.</text>
</comment>
<keyword evidence="3 4" id="KW-0808">Transferase</keyword>
<dbReference type="InterPro" id="IPR015421">
    <property type="entry name" value="PyrdxlP-dep_Trfase_major"/>
</dbReference>
<dbReference type="Proteomes" id="UP001172082">
    <property type="component" value="Unassembled WGS sequence"/>
</dbReference>
<proteinExistence type="inferred from homology"/>
<accession>A0ABT8KQX3</accession>
<dbReference type="RefSeq" id="WP_346753168.1">
    <property type="nucleotide sequence ID" value="NZ_JAUJEA010000006.1"/>
</dbReference>
<evidence type="ECO:0000259" key="5">
    <source>
        <dbReference type="Pfam" id="PF00155"/>
    </source>
</evidence>